<dbReference type="PANTHER" id="PTHR43792:SF1">
    <property type="entry name" value="N-ACETYLTRANSFERASE DOMAIN-CONTAINING PROTEIN"/>
    <property type="match status" value="1"/>
</dbReference>
<comment type="caution">
    <text evidence="2">The sequence shown here is derived from an EMBL/GenBank/DDBJ whole genome shotgun (WGS) entry which is preliminary data.</text>
</comment>
<reference evidence="2 3" key="1">
    <citation type="submission" date="2020-09" db="EMBL/GenBank/DDBJ databases">
        <title>Genome seq and assembly of Limnohabitants sp.</title>
        <authorList>
            <person name="Chhetri G."/>
        </authorList>
    </citation>
    <scope>NUCLEOTIDE SEQUENCE [LARGE SCALE GENOMIC DNA]</scope>
    <source>
        <strain evidence="2 3">JUR4</strain>
    </source>
</reference>
<dbReference type="InterPro" id="IPR051531">
    <property type="entry name" value="N-acetyltransferase"/>
</dbReference>
<evidence type="ECO:0000313" key="3">
    <source>
        <dbReference type="Proteomes" id="UP000647424"/>
    </source>
</evidence>
<proteinExistence type="predicted"/>
<dbReference type="Pfam" id="PF13302">
    <property type="entry name" value="Acetyltransf_3"/>
    <property type="match status" value="1"/>
</dbReference>
<protein>
    <submittedName>
        <fullName evidence="2">GNAT family N-acetyltransferase</fullName>
    </submittedName>
</protein>
<dbReference type="GO" id="GO:0016747">
    <property type="term" value="F:acyltransferase activity, transferring groups other than amino-acyl groups"/>
    <property type="evidence" value="ECO:0007669"/>
    <property type="project" value="InterPro"/>
</dbReference>
<dbReference type="PANTHER" id="PTHR43792">
    <property type="entry name" value="GNAT FAMILY, PUTATIVE (AFU_ORTHOLOGUE AFUA_3G00765)-RELATED-RELATED"/>
    <property type="match status" value="1"/>
</dbReference>
<dbReference type="Proteomes" id="UP000647424">
    <property type="component" value="Unassembled WGS sequence"/>
</dbReference>
<organism evidence="2 3">
    <name type="scientific">Limnohabitans radicicola</name>
    <dbReference type="NCBI Taxonomy" id="2771427"/>
    <lineage>
        <taxon>Bacteria</taxon>
        <taxon>Pseudomonadati</taxon>
        <taxon>Pseudomonadota</taxon>
        <taxon>Betaproteobacteria</taxon>
        <taxon>Burkholderiales</taxon>
        <taxon>Comamonadaceae</taxon>
        <taxon>Limnohabitans</taxon>
    </lineage>
</organism>
<dbReference type="InterPro" id="IPR016181">
    <property type="entry name" value="Acyl_CoA_acyltransferase"/>
</dbReference>
<dbReference type="PROSITE" id="PS51186">
    <property type="entry name" value="GNAT"/>
    <property type="match status" value="1"/>
</dbReference>
<dbReference type="EMBL" id="JACYFT010000002">
    <property type="protein sequence ID" value="MBD8051048.1"/>
    <property type="molecule type" value="Genomic_DNA"/>
</dbReference>
<sequence length="173" mass="18943">MPPVSADLLFEPLSLAHMDELAALLLHEQVYRHIGGHPPDLARFRTQVEHAVAGPPHHRSNEIWLDYVVREAASGRLAGRIQATIHPPVAEVAFLFGPGYWGKGYATRALLWLHQALLIHPVRPELWATTVPANQPCQALLRRCGYVAVDSAAAPQLVTYDAGDLVFRGPSAA</sequence>
<dbReference type="InterPro" id="IPR000182">
    <property type="entry name" value="GNAT_dom"/>
</dbReference>
<dbReference type="Gene3D" id="3.40.630.30">
    <property type="match status" value="1"/>
</dbReference>
<accession>A0A927FI63</accession>
<name>A0A927FI63_9BURK</name>
<evidence type="ECO:0000259" key="1">
    <source>
        <dbReference type="PROSITE" id="PS51186"/>
    </source>
</evidence>
<feature type="domain" description="N-acetyltransferase" evidence="1">
    <location>
        <begin position="8"/>
        <end position="170"/>
    </location>
</feature>
<evidence type="ECO:0000313" key="2">
    <source>
        <dbReference type="EMBL" id="MBD8051048.1"/>
    </source>
</evidence>
<keyword evidence="3" id="KW-1185">Reference proteome</keyword>
<dbReference type="AlphaFoldDB" id="A0A927FI63"/>
<gene>
    <name evidence="2" type="ORF">IC609_10860</name>
</gene>
<dbReference type="SUPFAM" id="SSF55729">
    <property type="entry name" value="Acyl-CoA N-acyltransferases (Nat)"/>
    <property type="match status" value="1"/>
</dbReference>
<dbReference type="RefSeq" id="WP_191819509.1">
    <property type="nucleotide sequence ID" value="NZ_JACYFT010000002.1"/>
</dbReference>